<keyword evidence="2" id="KW-0812">Transmembrane</keyword>
<reference evidence="3 4" key="1">
    <citation type="journal article" date="2017" name="BMC Genomics">
        <title>Comparative genomic and phylogenomic analyses of the Bifidobacteriaceae family.</title>
        <authorList>
            <person name="Lugli G.A."/>
            <person name="Milani C."/>
            <person name="Turroni F."/>
            <person name="Duranti S."/>
            <person name="Mancabelli L."/>
            <person name="Mangifesta M."/>
            <person name="Ferrario C."/>
            <person name="Modesto M."/>
            <person name="Mattarelli P."/>
            <person name="Jiri K."/>
            <person name="van Sinderen D."/>
            <person name="Ventura M."/>
        </authorList>
    </citation>
    <scope>NUCLEOTIDE SEQUENCE [LARGE SCALE GENOMIC DNA]</scope>
    <source>
        <strain evidence="3 4">DSM 100202</strain>
    </source>
</reference>
<keyword evidence="4" id="KW-1185">Reference proteome</keyword>
<dbReference type="RefSeq" id="WP_094729286.1">
    <property type="nucleotide sequence ID" value="NZ_MWWY01000012.1"/>
</dbReference>
<evidence type="ECO:0000313" key="4">
    <source>
        <dbReference type="Proteomes" id="UP000216074"/>
    </source>
</evidence>
<feature type="compositionally biased region" description="Polar residues" evidence="1">
    <location>
        <begin position="1"/>
        <end position="14"/>
    </location>
</feature>
<evidence type="ECO:0000256" key="1">
    <source>
        <dbReference type="SAM" id="MobiDB-lite"/>
    </source>
</evidence>
<keyword evidence="2" id="KW-1133">Transmembrane helix</keyword>
<sequence>MTNNGPDQKKNQLGQDAEQVAEQTTSKATEQADEQVAEHAAGQQAAKQATEQAAEWKGIWCGLGVGAVLVTLFWLLDHKWEGVFWTSEAITGLFAVEATAANAVKAIWWATVNDRENKKPTKSALDAFVPSMSAVSGAAVLSFPFGLWSLGLVAIIAVVLIAAFIVHIRQSKIHKSAILSKSATPDAQAANLNESSTQSRDSSQDNGGSSVSDSTTKATSDTSHVGESSNEPHQS</sequence>
<evidence type="ECO:0000256" key="2">
    <source>
        <dbReference type="SAM" id="Phobius"/>
    </source>
</evidence>
<keyword evidence="2" id="KW-0472">Membrane</keyword>
<dbReference type="Proteomes" id="UP000216074">
    <property type="component" value="Unassembled WGS sequence"/>
</dbReference>
<organism evidence="3 4">
    <name type="scientific">Bifidobacterium hapali</name>
    <dbReference type="NCBI Taxonomy" id="1630172"/>
    <lineage>
        <taxon>Bacteria</taxon>
        <taxon>Bacillati</taxon>
        <taxon>Actinomycetota</taxon>
        <taxon>Actinomycetes</taxon>
        <taxon>Bifidobacteriales</taxon>
        <taxon>Bifidobacteriaceae</taxon>
        <taxon>Bifidobacterium</taxon>
    </lineage>
</organism>
<dbReference type="AlphaFoldDB" id="A0A261G2F1"/>
<feature type="region of interest" description="Disordered" evidence="1">
    <location>
        <begin position="188"/>
        <end position="235"/>
    </location>
</feature>
<proteinExistence type="predicted"/>
<feature type="compositionally biased region" description="Low complexity" evidence="1">
    <location>
        <begin position="209"/>
        <end position="223"/>
    </location>
</feature>
<gene>
    <name evidence="3" type="ORF">BHAP_0562</name>
</gene>
<feature type="transmembrane region" description="Helical" evidence="2">
    <location>
        <begin position="58"/>
        <end position="76"/>
    </location>
</feature>
<dbReference type="EMBL" id="MWWY01000012">
    <property type="protein sequence ID" value="OZG65614.1"/>
    <property type="molecule type" value="Genomic_DNA"/>
</dbReference>
<feature type="compositionally biased region" description="Polar residues" evidence="1">
    <location>
        <begin position="225"/>
        <end position="235"/>
    </location>
</feature>
<feature type="compositionally biased region" description="Polar residues" evidence="1">
    <location>
        <begin position="188"/>
        <end position="208"/>
    </location>
</feature>
<comment type="caution">
    <text evidence="3">The sequence shown here is derived from an EMBL/GenBank/DDBJ whole genome shotgun (WGS) entry which is preliminary data.</text>
</comment>
<accession>A0A261G2F1</accession>
<feature type="region of interest" description="Disordered" evidence="1">
    <location>
        <begin position="1"/>
        <end position="43"/>
    </location>
</feature>
<name>A0A261G2F1_9BIFI</name>
<protein>
    <submittedName>
        <fullName evidence="3">Uncharacterized protein</fullName>
    </submittedName>
</protein>
<evidence type="ECO:0000313" key="3">
    <source>
        <dbReference type="EMBL" id="OZG65614.1"/>
    </source>
</evidence>
<feature type="transmembrane region" description="Helical" evidence="2">
    <location>
        <begin position="147"/>
        <end position="166"/>
    </location>
</feature>